<dbReference type="SUPFAM" id="SSF54593">
    <property type="entry name" value="Glyoxalase/Bleomycin resistance protein/Dihydroxybiphenyl dioxygenase"/>
    <property type="match status" value="1"/>
</dbReference>
<dbReference type="PROSITE" id="PS51819">
    <property type="entry name" value="VOC"/>
    <property type="match status" value="1"/>
</dbReference>
<organism evidence="2 3">
    <name type="scientific">Candidatus Korobacter versatilis</name>
    <dbReference type="NCBI Taxonomy" id="658062"/>
    <lineage>
        <taxon>Bacteria</taxon>
        <taxon>Pseudomonadati</taxon>
        <taxon>Acidobacteriota</taxon>
        <taxon>Terriglobia</taxon>
        <taxon>Terriglobales</taxon>
        <taxon>Candidatus Korobacteraceae</taxon>
        <taxon>Candidatus Korobacter</taxon>
    </lineage>
</organism>
<comment type="caution">
    <text evidence="2">The sequence shown here is derived from an EMBL/GenBank/DDBJ whole genome shotgun (WGS) entry which is preliminary data.</text>
</comment>
<dbReference type="AlphaFoldDB" id="A0A932A766"/>
<accession>A0A932A766</accession>
<dbReference type="Gene3D" id="3.10.180.10">
    <property type="entry name" value="2,3-Dihydroxybiphenyl 1,2-Dioxygenase, domain 1"/>
    <property type="match status" value="1"/>
</dbReference>
<evidence type="ECO:0000313" key="2">
    <source>
        <dbReference type="EMBL" id="MBI2677416.1"/>
    </source>
</evidence>
<evidence type="ECO:0000313" key="3">
    <source>
        <dbReference type="Proteomes" id="UP000779809"/>
    </source>
</evidence>
<gene>
    <name evidence="2" type="ORF">HYX28_01395</name>
</gene>
<dbReference type="PANTHER" id="PTHR21366">
    <property type="entry name" value="GLYOXALASE FAMILY PROTEIN"/>
    <property type="match status" value="1"/>
</dbReference>
<dbReference type="Pfam" id="PF00903">
    <property type="entry name" value="Glyoxalase"/>
    <property type="match status" value="1"/>
</dbReference>
<proteinExistence type="predicted"/>
<dbReference type="Proteomes" id="UP000779809">
    <property type="component" value="Unassembled WGS sequence"/>
</dbReference>
<dbReference type="InterPro" id="IPR004360">
    <property type="entry name" value="Glyas_Fos-R_dOase_dom"/>
</dbReference>
<dbReference type="PANTHER" id="PTHR21366:SF14">
    <property type="entry name" value="GLYOXALASE DOMAIN-CONTAINING PROTEIN 5"/>
    <property type="match status" value="1"/>
</dbReference>
<evidence type="ECO:0000259" key="1">
    <source>
        <dbReference type="PROSITE" id="PS51819"/>
    </source>
</evidence>
<dbReference type="InterPro" id="IPR037523">
    <property type="entry name" value="VOC_core"/>
</dbReference>
<dbReference type="EMBL" id="JACPNR010000004">
    <property type="protein sequence ID" value="MBI2677416.1"/>
    <property type="molecule type" value="Genomic_DNA"/>
</dbReference>
<name>A0A932A766_9BACT</name>
<reference evidence="2" key="1">
    <citation type="submission" date="2020-07" db="EMBL/GenBank/DDBJ databases">
        <title>Huge and variable diversity of episymbiotic CPR bacteria and DPANN archaea in groundwater ecosystems.</title>
        <authorList>
            <person name="He C.Y."/>
            <person name="Keren R."/>
            <person name="Whittaker M."/>
            <person name="Farag I.F."/>
            <person name="Doudna J."/>
            <person name="Cate J.H.D."/>
            <person name="Banfield J.F."/>
        </authorList>
    </citation>
    <scope>NUCLEOTIDE SEQUENCE</scope>
    <source>
        <strain evidence="2">NC_groundwater_580_Pr5_B-0.1um_64_19</strain>
    </source>
</reference>
<sequence>MISYKGFDHMALVTKRLPEMVKFYKDGLGLSIEHEGVAKAGYKVVTLGAGSAILDLFEATPTNPAPNANLTETHFCLVANGTSIYEVIGALKRVGLTPLPAEVTTGAEGKSLSTFLRDPDGNLVEIKVY</sequence>
<dbReference type="InterPro" id="IPR029068">
    <property type="entry name" value="Glyas_Bleomycin-R_OHBP_Dase"/>
</dbReference>
<feature type="domain" description="VOC" evidence="1">
    <location>
        <begin position="6"/>
        <end position="129"/>
    </location>
</feature>
<protein>
    <submittedName>
        <fullName evidence="2">VOC family protein</fullName>
    </submittedName>
</protein>
<dbReference type="InterPro" id="IPR050383">
    <property type="entry name" value="GlyoxalaseI/FosfomycinResist"/>
</dbReference>